<accession>A0A450YTP1</accession>
<name>A0A450YTP1_9GAMM</name>
<sequence>MPRFEIIIINIIKKSLWVIDNLSGARHIREIAWIKRPNAPDYEKPPTFLLWAVGLYVALYGIAATNYEAALDRVENRMDAVVSQLSTGDEQAFKDLIRQIPRIQRMETPPEPSLRWPLEGNFVLGSFLDKEPNPEILQQTRETLEIWKGRLAGVNLRGINLSGARLWDARLFGAELANANLSNANLLKADLSGAHLNKANLSEARLGKADLSGAWLREANLSGARLGGILGKIKNWREIASIEDANIHGVIDAPEGFRAWALKNGAVEMAPEEWKVFRENDLERAIRDLERLASGNYSALLPRQP</sequence>
<dbReference type="EMBL" id="CAADFR010000006">
    <property type="protein sequence ID" value="VFK36816.1"/>
    <property type="molecule type" value="Genomic_DNA"/>
</dbReference>
<dbReference type="EMBL" id="CAADFU010000045">
    <property type="protein sequence ID" value="VFK44883.1"/>
    <property type="molecule type" value="Genomic_DNA"/>
</dbReference>
<dbReference type="Pfam" id="PF00805">
    <property type="entry name" value="Pentapeptide"/>
    <property type="match status" value="1"/>
</dbReference>
<dbReference type="AlphaFoldDB" id="A0A450YTP1"/>
<dbReference type="Gene3D" id="2.160.20.80">
    <property type="entry name" value="E3 ubiquitin-protein ligase SopA"/>
    <property type="match status" value="1"/>
</dbReference>
<protein>
    <submittedName>
        <fullName evidence="2">Pentapeptide repeat-containing protein</fullName>
    </submittedName>
</protein>
<gene>
    <name evidence="2" type="ORF">BECKSD772E_GA0070983_10454</name>
    <name evidence="1" type="ORF">BECKSD772F_GA0070984_10067</name>
</gene>
<evidence type="ECO:0000313" key="2">
    <source>
        <dbReference type="EMBL" id="VFK44883.1"/>
    </source>
</evidence>
<dbReference type="InterPro" id="IPR001646">
    <property type="entry name" value="5peptide_repeat"/>
</dbReference>
<dbReference type="PANTHER" id="PTHR14136:SF17">
    <property type="entry name" value="BTB_POZ DOMAIN-CONTAINING PROTEIN KCTD9"/>
    <property type="match status" value="1"/>
</dbReference>
<dbReference type="SUPFAM" id="SSF141571">
    <property type="entry name" value="Pentapeptide repeat-like"/>
    <property type="match status" value="1"/>
</dbReference>
<proteinExistence type="predicted"/>
<organism evidence="2">
    <name type="scientific">Candidatus Kentrum sp. SD</name>
    <dbReference type="NCBI Taxonomy" id="2126332"/>
    <lineage>
        <taxon>Bacteria</taxon>
        <taxon>Pseudomonadati</taxon>
        <taxon>Pseudomonadota</taxon>
        <taxon>Gammaproteobacteria</taxon>
        <taxon>Candidatus Kentrum</taxon>
    </lineage>
</organism>
<reference evidence="2" key="1">
    <citation type="submission" date="2019-02" db="EMBL/GenBank/DDBJ databases">
        <authorList>
            <person name="Gruber-Vodicka R. H."/>
            <person name="Seah K. B. B."/>
        </authorList>
    </citation>
    <scope>NUCLEOTIDE SEQUENCE</scope>
    <source>
        <strain evidence="2">BECK_S1320</strain>
        <strain evidence="1">BECK_S1321</strain>
    </source>
</reference>
<dbReference type="PANTHER" id="PTHR14136">
    <property type="entry name" value="BTB_POZ DOMAIN-CONTAINING PROTEIN KCTD9"/>
    <property type="match status" value="1"/>
</dbReference>
<dbReference type="InterPro" id="IPR051082">
    <property type="entry name" value="Pentapeptide-BTB/POZ_domain"/>
</dbReference>
<evidence type="ECO:0000313" key="1">
    <source>
        <dbReference type="EMBL" id="VFK36816.1"/>
    </source>
</evidence>